<name>A0AA88TVJ4_9TELE</name>
<feature type="compositionally biased region" description="Basic and acidic residues" evidence="1">
    <location>
        <begin position="1"/>
        <end position="31"/>
    </location>
</feature>
<sequence length="82" mass="9303">MGAKSSSEREKELNRREAQLDKREKELDRRQMAQGTSDTKCWGCCFIQMAPQRTNASTTMVNSQVSSTRSTEINPNLSLHLV</sequence>
<comment type="caution">
    <text evidence="2">The sequence shown here is derived from an EMBL/GenBank/DDBJ whole genome shotgun (WGS) entry which is preliminary data.</text>
</comment>
<feature type="region of interest" description="Disordered" evidence="1">
    <location>
        <begin position="55"/>
        <end position="82"/>
    </location>
</feature>
<accession>A0AA88TVJ4</accession>
<evidence type="ECO:0000313" key="2">
    <source>
        <dbReference type="EMBL" id="KAK2906625.1"/>
    </source>
</evidence>
<dbReference type="Proteomes" id="UP001187343">
    <property type="component" value="Unassembled WGS sequence"/>
</dbReference>
<gene>
    <name evidence="2" type="ORF">Q8A67_005610</name>
</gene>
<reference evidence="2" key="1">
    <citation type="submission" date="2023-08" db="EMBL/GenBank/DDBJ databases">
        <title>Chromosome-level Genome Assembly of mud carp (Cirrhinus molitorella).</title>
        <authorList>
            <person name="Liu H."/>
        </authorList>
    </citation>
    <scope>NUCLEOTIDE SEQUENCE</scope>
    <source>
        <strain evidence="2">Prfri</strain>
        <tissue evidence="2">Muscle</tissue>
    </source>
</reference>
<dbReference type="AlphaFoldDB" id="A0AA88TVJ4"/>
<organism evidence="2 3">
    <name type="scientific">Cirrhinus molitorella</name>
    <name type="common">mud carp</name>
    <dbReference type="NCBI Taxonomy" id="172907"/>
    <lineage>
        <taxon>Eukaryota</taxon>
        <taxon>Metazoa</taxon>
        <taxon>Chordata</taxon>
        <taxon>Craniata</taxon>
        <taxon>Vertebrata</taxon>
        <taxon>Euteleostomi</taxon>
        <taxon>Actinopterygii</taxon>
        <taxon>Neopterygii</taxon>
        <taxon>Teleostei</taxon>
        <taxon>Ostariophysi</taxon>
        <taxon>Cypriniformes</taxon>
        <taxon>Cyprinidae</taxon>
        <taxon>Labeoninae</taxon>
        <taxon>Labeonini</taxon>
        <taxon>Cirrhinus</taxon>
    </lineage>
</organism>
<evidence type="ECO:0000313" key="3">
    <source>
        <dbReference type="Proteomes" id="UP001187343"/>
    </source>
</evidence>
<proteinExistence type="predicted"/>
<feature type="region of interest" description="Disordered" evidence="1">
    <location>
        <begin position="1"/>
        <end position="37"/>
    </location>
</feature>
<dbReference type="EMBL" id="JAUYZG010000005">
    <property type="protein sequence ID" value="KAK2906625.1"/>
    <property type="molecule type" value="Genomic_DNA"/>
</dbReference>
<protein>
    <submittedName>
        <fullName evidence="2">Uncharacterized protein</fullName>
    </submittedName>
</protein>
<evidence type="ECO:0000256" key="1">
    <source>
        <dbReference type="SAM" id="MobiDB-lite"/>
    </source>
</evidence>
<keyword evidence="3" id="KW-1185">Reference proteome</keyword>